<evidence type="ECO:0000256" key="3">
    <source>
        <dbReference type="PROSITE-ProRule" id="PRU00339"/>
    </source>
</evidence>
<feature type="repeat" description="TPR" evidence="3">
    <location>
        <begin position="155"/>
        <end position="188"/>
    </location>
</feature>
<feature type="repeat" description="TPR" evidence="3">
    <location>
        <begin position="431"/>
        <end position="464"/>
    </location>
</feature>
<sequence length="1178" mass="131515">MFTDEIFRVWVTGGVLTKKKVSEKEGKEGGGEEQARRKLEDLVDSHPDDSCHHFNLAKLLWEGAGDSKEKAAEHFVKCARLNPGNAAAFRYLGHYYGRFSVDPQRALKCYQRALSLHPDDSESGEAICDLLDHQGKESLEVAVCRDASAKSPRAFWAFRRLGYLLLHQNKWSEAVQSLQHAIRGYPNCADLWESYGRATELEESRVFAWVESGNVFLILNSFRKAIEQFQHALEISPQSISGHYGLGSGLLGLSKECLNLGSFRWAASLLEDASKIAKAGACLARNFSCIWKLHGDIQITYAKCFPWEGDDLASEMVEAEAFKTSILTWKRCCYVAAIAAHNSYQRALHLAPWQANMYTDIAISLDLICSLEENFNHNLSVWKLPEKMSLGSLLLESDNPEFWVVLGCICGQTSLKQHAYIRGLQLDISLATAWAYLGKLYRIEDENILARQAFDRARSIDPSLALPWAGMSADIHARDPTSAEAYESCLRAAQIMPVAEFQIGLGKLAQPSGHLSSSKVFGAIRQAVQRAPHYPETHNLNGLISEAHFNFRSAAAYYRLARHATSTFTGSVLKSNLRDISINLARSLCLAGSFLDAVKECEDLHREGALDAWGLQIYALSLWRVGKNDLALNIARNLATSVSSMPQTSRAAFVSFVCKLLYHISGKESAIFSIQKMPKELFASSKVSFVVSAIHALDRSNQLESVVASSRFSLASLDEITGMHLLIALGILIKNGSGSCLGVDDGARHLRKALHMVLLGNLLLHSTDWESSHMSVRCSSLDHFDIPNTIGLKSACEILGAAGVACYATSYSKSQFSFPTCGYHSHEPRVIQKLQRFLHYEPWNYNAQYLLILNLHQKAREQRFPKHLCHTLERLIQIALSNPLYSVEDMSCQYQKFQILLSASEICLQGGDHIRSIDCAKIASRILVPNDYIFFAHLLLCCAYAAEGNVMSMEKEYFTCLELKTEFHVGWMCLKLMESNYTKLVKLDSVESNSQDWSMEIKSSVNMWSAVSCLMQGLIAVQGQDFVSAEVLLARACSFTSSESCLFLCHGAICMQLAKQNFDSNFLLLAVTSLTKVQASSRHPLPIASVLLAQAKASLGSRVEWETNLRLEWFSWPPEAKRAEIFFLMHLLARQPKFGSVSPSTLESSQSPEQWILRAIHVDPSCLRYWKALQKHMG</sequence>
<evidence type="ECO:0008006" key="6">
    <source>
        <dbReference type="Google" id="ProtNLM"/>
    </source>
</evidence>
<dbReference type="GO" id="GO:0006401">
    <property type="term" value="P:RNA catabolic process"/>
    <property type="evidence" value="ECO:0007669"/>
    <property type="project" value="InterPro"/>
</dbReference>
<name>A0AAN8W4Q7_9MAGN</name>
<evidence type="ECO:0000256" key="1">
    <source>
        <dbReference type="ARBA" id="ARBA00022737"/>
    </source>
</evidence>
<dbReference type="AlphaFoldDB" id="A0AAN8W4Q7"/>
<protein>
    <recommendedName>
        <fullName evidence="6">Tetratricopeptide repeat protein SKI3</fullName>
    </recommendedName>
</protein>
<evidence type="ECO:0000256" key="2">
    <source>
        <dbReference type="ARBA" id="ARBA00022803"/>
    </source>
</evidence>
<dbReference type="InterPro" id="IPR039226">
    <property type="entry name" value="Ski3/TTC37"/>
</dbReference>
<dbReference type="Gene3D" id="1.25.40.10">
    <property type="entry name" value="Tetratricopeptide repeat domain"/>
    <property type="match status" value="2"/>
</dbReference>
<dbReference type="InterPro" id="IPR019734">
    <property type="entry name" value="TPR_rpt"/>
</dbReference>
<dbReference type="InterPro" id="IPR011990">
    <property type="entry name" value="TPR-like_helical_dom_sf"/>
</dbReference>
<proteinExistence type="predicted"/>
<dbReference type="EMBL" id="JBAMMX010000006">
    <property type="protein sequence ID" value="KAK6939147.1"/>
    <property type="molecule type" value="Genomic_DNA"/>
</dbReference>
<feature type="repeat" description="TPR" evidence="3">
    <location>
        <begin position="206"/>
        <end position="239"/>
    </location>
</feature>
<dbReference type="PANTHER" id="PTHR15704:SF7">
    <property type="entry name" value="SUPERKILLER COMPLEX PROTEIN 3"/>
    <property type="match status" value="1"/>
</dbReference>
<reference evidence="4 5" key="1">
    <citation type="submission" date="2023-12" db="EMBL/GenBank/DDBJ databases">
        <title>A high-quality genome assembly for Dillenia turbinata (Dilleniales).</title>
        <authorList>
            <person name="Chanderbali A."/>
        </authorList>
    </citation>
    <scope>NUCLEOTIDE SEQUENCE [LARGE SCALE GENOMIC DNA]</scope>
    <source>
        <strain evidence="4">LSX21</strain>
        <tissue evidence="4">Leaf</tissue>
    </source>
</reference>
<keyword evidence="1" id="KW-0677">Repeat</keyword>
<comment type="caution">
    <text evidence="4">The sequence shown here is derived from an EMBL/GenBank/DDBJ whole genome shotgun (WGS) entry which is preliminary data.</text>
</comment>
<dbReference type="PANTHER" id="PTHR15704">
    <property type="entry name" value="SUPERKILLER 3 PROTEIN-RELATED"/>
    <property type="match status" value="1"/>
</dbReference>
<keyword evidence="5" id="KW-1185">Reference proteome</keyword>
<organism evidence="4 5">
    <name type="scientific">Dillenia turbinata</name>
    <dbReference type="NCBI Taxonomy" id="194707"/>
    <lineage>
        <taxon>Eukaryota</taxon>
        <taxon>Viridiplantae</taxon>
        <taxon>Streptophyta</taxon>
        <taxon>Embryophyta</taxon>
        <taxon>Tracheophyta</taxon>
        <taxon>Spermatophyta</taxon>
        <taxon>Magnoliopsida</taxon>
        <taxon>eudicotyledons</taxon>
        <taxon>Gunneridae</taxon>
        <taxon>Pentapetalae</taxon>
        <taxon>Dilleniales</taxon>
        <taxon>Dilleniaceae</taxon>
        <taxon>Dillenia</taxon>
    </lineage>
</organism>
<dbReference type="GO" id="GO:0055087">
    <property type="term" value="C:Ski complex"/>
    <property type="evidence" value="ECO:0007669"/>
    <property type="project" value="InterPro"/>
</dbReference>
<gene>
    <name evidence="4" type="ORF">RJ641_032655</name>
</gene>
<accession>A0AAN8W4Q7</accession>
<dbReference type="SUPFAM" id="SSF48452">
    <property type="entry name" value="TPR-like"/>
    <property type="match status" value="3"/>
</dbReference>
<dbReference type="Proteomes" id="UP001370490">
    <property type="component" value="Unassembled WGS sequence"/>
</dbReference>
<dbReference type="PROSITE" id="PS50005">
    <property type="entry name" value="TPR"/>
    <property type="match status" value="3"/>
</dbReference>
<dbReference type="SMART" id="SM00028">
    <property type="entry name" value="TPR"/>
    <property type="match status" value="5"/>
</dbReference>
<evidence type="ECO:0000313" key="5">
    <source>
        <dbReference type="Proteomes" id="UP001370490"/>
    </source>
</evidence>
<evidence type="ECO:0000313" key="4">
    <source>
        <dbReference type="EMBL" id="KAK6939147.1"/>
    </source>
</evidence>
<keyword evidence="2 3" id="KW-0802">TPR repeat</keyword>